<dbReference type="GO" id="GO:0005524">
    <property type="term" value="F:ATP binding"/>
    <property type="evidence" value="ECO:0007669"/>
    <property type="project" value="UniProtKB-UniRule"/>
</dbReference>
<comment type="similarity">
    <text evidence="1 8">Belongs to the arsA ATPase family.</text>
</comment>
<keyword evidence="3 8" id="KW-0963">Cytoplasm</keyword>
<organism evidence="10 14">
    <name type="scientific">Branchiostoma belcheri</name>
    <name type="common">Amphioxus</name>
    <dbReference type="NCBI Taxonomy" id="7741"/>
    <lineage>
        <taxon>Eukaryota</taxon>
        <taxon>Metazoa</taxon>
        <taxon>Chordata</taxon>
        <taxon>Cephalochordata</taxon>
        <taxon>Leptocardii</taxon>
        <taxon>Amphioxiformes</taxon>
        <taxon>Branchiostomatidae</taxon>
        <taxon>Branchiostoma</taxon>
    </lineage>
</organism>
<dbReference type="RefSeq" id="XP_019631373.1">
    <property type="nucleotide sequence ID" value="XM_019775814.1"/>
</dbReference>
<dbReference type="InterPro" id="IPR016300">
    <property type="entry name" value="ATPase_ArsA/GET3"/>
</dbReference>
<evidence type="ECO:0000256" key="3">
    <source>
        <dbReference type="ARBA" id="ARBA00022490"/>
    </source>
</evidence>
<evidence type="ECO:0000313" key="12">
    <source>
        <dbReference type="RefSeq" id="XP_019631371.1"/>
    </source>
</evidence>
<feature type="domain" description="ArsA/GET3 Anion-transporting ATPase-like" evidence="9">
    <location>
        <begin position="35"/>
        <end position="340"/>
    </location>
</feature>
<dbReference type="AlphaFoldDB" id="A0A6P4Z466"/>
<keyword evidence="2 8" id="KW-0813">Transport</keyword>
<keyword evidence="8" id="KW-0479">Metal-binding</keyword>
<feature type="binding site" evidence="8">
    <location>
        <position position="293"/>
    </location>
    <ligand>
        <name>Zn(2+)</name>
        <dbReference type="ChEBI" id="CHEBI:29105"/>
        <note>ligand shared between dimeric partners</note>
    </ligand>
</feature>
<dbReference type="HAMAP" id="MF_03112">
    <property type="entry name" value="Asna1_Get3"/>
    <property type="match status" value="1"/>
</dbReference>
<sequence length="349" mass="38933">MATANSTNADQDAVLDDFEALDPSLRNVVEQKSLKWIFVGGKGGVGKTTCSCSLAIQLAKVRERVLIISTDPAHNISDAFDQKFSKIPTKVNGFENLFAMEIDPNLGMSELPDDFFEDQAEGGALGVGKAMMQELLTAFPGVDEAMSYAEVMRLVKGMNFSAVVFDTAPTGHTLRLLSFPAVVEKGLGKLLRLKSQITPFIHQIGGLLGLGDINADEMSSRLEDTLPIIRQVNEQFRDPDQTTFVCVCIAEFLSLYETERLVQELTKCNIDTHNIVVNQLLFPTQEDQPCRMCAARYKMQCKYLDQIEDLYEDFHITKLPLLNHEVRGIEKVKHFSKHILEPYQAGQPL</sequence>
<dbReference type="SUPFAM" id="SSF52540">
    <property type="entry name" value="P-loop containing nucleoside triphosphate hydrolases"/>
    <property type="match status" value="1"/>
</dbReference>
<evidence type="ECO:0000256" key="6">
    <source>
        <dbReference type="ARBA" id="ARBA00022824"/>
    </source>
</evidence>
<dbReference type="InterPro" id="IPR025723">
    <property type="entry name" value="ArsA/GET3_ATPase-like"/>
</dbReference>
<feature type="active site" evidence="8">
    <location>
        <position position="71"/>
    </location>
</feature>
<feature type="binding site" evidence="8">
    <location>
        <position position="251"/>
    </location>
    <ligand>
        <name>ATP</name>
        <dbReference type="ChEBI" id="CHEBI:30616"/>
    </ligand>
</feature>
<dbReference type="Gene3D" id="3.40.50.300">
    <property type="entry name" value="P-loop containing nucleotide triphosphate hydrolases"/>
    <property type="match status" value="1"/>
</dbReference>
<keyword evidence="5 8" id="KW-0378">Hydrolase</keyword>
<comment type="function">
    <text evidence="8">ATPase required for the post-translational delivery of tail-anchored (TA) proteins to the endoplasmic reticulum. Recognizes and selectively binds the transmembrane domain of TA proteins in the cytosol. This complex then targets to the endoplasmic reticulum by membrane-bound receptors, where the tail-anchored protein is released for insertion. This process is regulated by ATP binding and hydrolysis. ATP binding drives the homodimer towards the closed dimer state, facilitating recognition of newly synthesized TA membrane proteins. ATP hydrolysis is required for insertion. Subsequently, the homodimer reverts towards the open dimer state, lowering its affinity for the membrane-bound receptor, and returning it to the cytosol to initiate a new round of targeting.</text>
</comment>
<keyword evidence="6 8" id="KW-0256">Endoplasmic reticulum</keyword>
<keyword evidence="8" id="KW-0862">Zinc</keyword>
<dbReference type="FunFam" id="3.40.50.300:FF:000235">
    <property type="entry name" value="ATPase ASNA1"/>
    <property type="match status" value="1"/>
</dbReference>
<dbReference type="InterPro" id="IPR027417">
    <property type="entry name" value="P-loop_NTPase"/>
</dbReference>
<dbReference type="GeneID" id="109475216"/>
<dbReference type="RefSeq" id="XP_019631372.1">
    <property type="nucleotide sequence ID" value="XM_019775813.1"/>
</dbReference>
<evidence type="ECO:0000256" key="2">
    <source>
        <dbReference type="ARBA" id="ARBA00022448"/>
    </source>
</evidence>
<evidence type="ECO:0000256" key="1">
    <source>
        <dbReference type="ARBA" id="ARBA00011040"/>
    </source>
</evidence>
<evidence type="ECO:0000256" key="7">
    <source>
        <dbReference type="ARBA" id="ARBA00022840"/>
    </source>
</evidence>
<feature type="binding site" evidence="8">
    <location>
        <position position="290"/>
    </location>
    <ligand>
        <name>Zn(2+)</name>
        <dbReference type="ChEBI" id="CHEBI:29105"/>
        <note>ligand shared between dimeric partners</note>
    </ligand>
</feature>
<dbReference type="GO" id="GO:0016887">
    <property type="term" value="F:ATP hydrolysis activity"/>
    <property type="evidence" value="ECO:0007669"/>
    <property type="project" value="InterPro"/>
</dbReference>
<dbReference type="GO" id="GO:0046872">
    <property type="term" value="F:metal ion binding"/>
    <property type="evidence" value="ECO:0007669"/>
    <property type="project" value="UniProtKB-KW"/>
</dbReference>
<protein>
    <recommendedName>
        <fullName evidence="8">ATPase ASNA1 homolog</fullName>
        <ecNumber evidence="8">3.6.-.-</ecNumber>
    </recommendedName>
    <alternativeName>
        <fullName evidence="8">Arsenical pump-driving ATPase homolog</fullName>
    </alternativeName>
    <alternativeName>
        <fullName evidence="8">Arsenite-stimulated ATPase</fullName>
    </alternativeName>
</protein>
<proteinExistence type="inferred from homology"/>
<dbReference type="Proteomes" id="UP000515135">
    <property type="component" value="Unplaced"/>
</dbReference>
<keyword evidence="10" id="KW-1185">Reference proteome</keyword>
<dbReference type="InterPro" id="IPR027542">
    <property type="entry name" value="ATPase_ArsA/GET3_euk"/>
</dbReference>
<keyword evidence="4 8" id="KW-0547">Nucleotide-binding</keyword>
<feature type="binding site" evidence="8">
    <location>
        <begin position="42"/>
        <end position="49"/>
    </location>
    <ligand>
        <name>ATP</name>
        <dbReference type="ChEBI" id="CHEBI:30616"/>
    </ligand>
</feature>
<feature type="binding site" evidence="8">
    <location>
        <position position="278"/>
    </location>
    <ligand>
        <name>ATP</name>
        <dbReference type="ChEBI" id="CHEBI:30616"/>
    </ligand>
</feature>
<comment type="subcellular location">
    <subcellularLocation>
        <location evidence="8">Cytoplasm</location>
    </subcellularLocation>
    <subcellularLocation>
        <location evidence="8">Endoplasmic reticulum</location>
    </subcellularLocation>
</comment>
<dbReference type="PANTHER" id="PTHR10803:SF3">
    <property type="entry name" value="ATPASE GET3"/>
    <property type="match status" value="1"/>
</dbReference>
<evidence type="ECO:0000313" key="14">
    <source>
        <dbReference type="RefSeq" id="XP_019631373.1"/>
    </source>
</evidence>
<dbReference type="CDD" id="cd02035">
    <property type="entry name" value="ArsA"/>
    <property type="match status" value="1"/>
</dbReference>
<dbReference type="OrthoDB" id="1770at2759"/>
<gene>
    <name evidence="11 12 13 14" type="primary">LOC109475216</name>
</gene>
<dbReference type="Pfam" id="PF02374">
    <property type="entry name" value="ArsA_ATPase"/>
    <property type="match status" value="1"/>
</dbReference>
<reference evidence="11 12" key="1">
    <citation type="submission" date="2025-04" db="UniProtKB">
        <authorList>
            <consortium name="RefSeq"/>
        </authorList>
    </citation>
    <scope>IDENTIFICATION</scope>
    <source>
        <tissue evidence="11 12">Gonad</tissue>
    </source>
</reference>
<accession>A0A6P4Z466</accession>
<evidence type="ECO:0000313" key="13">
    <source>
        <dbReference type="RefSeq" id="XP_019631372.1"/>
    </source>
</evidence>
<dbReference type="RefSeq" id="XP_019631369.1">
    <property type="nucleotide sequence ID" value="XM_019775810.1"/>
</dbReference>
<evidence type="ECO:0000313" key="10">
    <source>
        <dbReference type="Proteomes" id="UP000515135"/>
    </source>
</evidence>
<keyword evidence="7 8" id="KW-0067">ATP-binding</keyword>
<comment type="subunit">
    <text evidence="8">Homodimer.</text>
</comment>
<dbReference type="PANTHER" id="PTHR10803">
    <property type="entry name" value="ARSENICAL PUMP-DRIVING ATPASE ARSENITE-TRANSLOCATING ATPASE"/>
    <property type="match status" value="1"/>
</dbReference>
<evidence type="ECO:0000256" key="8">
    <source>
        <dbReference type="HAMAP-Rule" id="MF_03112"/>
    </source>
</evidence>
<dbReference type="GO" id="GO:0071816">
    <property type="term" value="P:tail-anchored membrane protein insertion into ER membrane"/>
    <property type="evidence" value="ECO:0007669"/>
    <property type="project" value="TreeGrafter"/>
</dbReference>
<dbReference type="RefSeq" id="XP_019631371.1">
    <property type="nucleotide sequence ID" value="XM_019775812.1"/>
</dbReference>
<dbReference type="KEGG" id="bbel:109475216"/>
<evidence type="ECO:0000259" key="9">
    <source>
        <dbReference type="Pfam" id="PF02374"/>
    </source>
</evidence>
<name>A0A6P4Z466_BRABE</name>
<dbReference type="NCBIfam" id="TIGR00345">
    <property type="entry name" value="GET3_arsA_TRC40"/>
    <property type="match status" value="1"/>
</dbReference>
<evidence type="ECO:0000256" key="4">
    <source>
        <dbReference type="ARBA" id="ARBA00022741"/>
    </source>
</evidence>
<evidence type="ECO:0000256" key="5">
    <source>
        <dbReference type="ARBA" id="ARBA00022801"/>
    </source>
</evidence>
<dbReference type="EC" id="3.6.-.-" evidence="8"/>
<evidence type="ECO:0000313" key="11">
    <source>
        <dbReference type="RefSeq" id="XP_019631369.1"/>
    </source>
</evidence>
<dbReference type="GO" id="GO:0043529">
    <property type="term" value="C:GET complex"/>
    <property type="evidence" value="ECO:0007669"/>
    <property type="project" value="TreeGrafter"/>
</dbReference>